<dbReference type="PANTHER" id="PTHR30469">
    <property type="entry name" value="MULTIDRUG RESISTANCE PROTEIN MDTA"/>
    <property type="match status" value="1"/>
</dbReference>
<reference evidence="5 6" key="1">
    <citation type="submission" date="2020-08" db="EMBL/GenBank/DDBJ databases">
        <title>Genomic Encyclopedia of Type Strains, Phase IV (KMG-IV): sequencing the most valuable type-strain genomes for metagenomic binning, comparative biology and taxonomic classification.</title>
        <authorList>
            <person name="Goeker M."/>
        </authorList>
    </citation>
    <scope>NUCLEOTIDE SEQUENCE [LARGE SCALE GENOMIC DNA]</scope>
    <source>
        <strain evidence="5 6">DSM 26287</strain>
    </source>
</reference>
<dbReference type="AlphaFoldDB" id="A0A7X0TUW6"/>
<dbReference type="Gene3D" id="2.40.30.170">
    <property type="match status" value="1"/>
</dbReference>
<feature type="domain" description="CusB-like beta-barrel" evidence="3">
    <location>
        <begin position="212"/>
        <end position="282"/>
    </location>
</feature>
<dbReference type="RefSeq" id="WP_184425920.1">
    <property type="nucleotide sequence ID" value="NZ_AP027362.1"/>
</dbReference>
<dbReference type="InterPro" id="IPR006143">
    <property type="entry name" value="RND_pump_MFP"/>
</dbReference>
<dbReference type="PANTHER" id="PTHR30469:SF29">
    <property type="entry name" value="BLR2860 PROTEIN"/>
    <property type="match status" value="1"/>
</dbReference>
<proteinExistence type="inferred from homology"/>
<evidence type="ECO:0000259" key="4">
    <source>
        <dbReference type="Pfam" id="PF25973"/>
    </source>
</evidence>
<keyword evidence="2" id="KW-0472">Membrane</keyword>
<organism evidence="5 6">
    <name type="scientific">Thalassotalea piscium</name>
    <dbReference type="NCBI Taxonomy" id="1230533"/>
    <lineage>
        <taxon>Bacteria</taxon>
        <taxon>Pseudomonadati</taxon>
        <taxon>Pseudomonadota</taxon>
        <taxon>Gammaproteobacteria</taxon>
        <taxon>Alteromonadales</taxon>
        <taxon>Colwelliaceae</taxon>
        <taxon>Thalassotalea</taxon>
    </lineage>
</organism>
<dbReference type="InterPro" id="IPR058647">
    <property type="entry name" value="BSH_CzcB-like"/>
</dbReference>
<evidence type="ECO:0000256" key="2">
    <source>
        <dbReference type="SAM" id="Phobius"/>
    </source>
</evidence>
<keyword evidence="2" id="KW-0812">Transmembrane</keyword>
<evidence type="ECO:0000256" key="1">
    <source>
        <dbReference type="ARBA" id="ARBA00009477"/>
    </source>
</evidence>
<dbReference type="GO" id="GO:1990281">
    <property type="term" value="C:efflux pump complex"/>
    <property type="evidence" value="ECO:0007669"/>
    <property type="project" value="TreeGrafter"/>
</dbReference>
<dbReference type="Gene3D" id="1.10.287.470">
    <property type="entry name" value="Helix hairpin bin"/>
    <property type="match status" value="1"/>
</dbReference>
<keyword evidence="2" id="KW-1133">Transmembrane helix</keyword>
<gene>
    <name evidence="5" type="ORF">HNQ55_003166</name>
</gene>
<evidence type="ECO:0000313" key="5">
    <source>
        <dbReference type="EMBL" id="MBB6544633.1"/>
    </source>
</evidence>
<dbReference type="GO" id="GO:0015562">
    <property type="term" value="F:efflux transmembrane transporter activity"/>
    <property type="evidence" value="ECO:0007669"/>
    <property type="project" value="TreeGrafter"/>
</dbReference>
<feature type="transmembrane region" description="Helical" evidence="2">
    <location>
        <begin position="12"/>
        <end position="31"/>
    </location>
</feature>
<protein>
    <submittedName>
        <fullName evidence="5">Multidrug efflux system membrane fusion protein</fullName>
    </submittedName>
</protein>
<comment type="caution">
    <text evidence="5">The sequence shown here is derived from an EMBL/GenBank/DDBJ whole genome shotgun (WGS) entry which is preliminary data.</text>
</comment>
<evidence type="ECO:0000313" key="6">
    <source>
        <dbReference type="Proteomes" id="UP000537141"/>
    </source>
</evidence>
<comment type="similarity">
    <text evidence="1">Belongs to the membrane fusion protein (MFP) (TC 8.A.1) family.</text>
</comment>
<feature type="domain" description="CzcB-like barrel-sandwich hybrid" evidence="4">
    <location>
        <begin position="79"/>
        <end position="206"/>
    </location>
</feature>
<dbReference type="NCBIfam" id="TIGR01730">
    <property type="entry name" value="RND_mfp"/>
    <property type="match status" value="1"/>
</dbReference>
<dbReference type="Proteomes" id="UP000537141">
    <property type="component" value="Unassembled WGS sequence"/>
</dbReference>
<sequence>MTKFGKGQKWLAQRPYIIAIAITVLLILWMLSGTMQPQENPTDDKTNEVIVPKVQVETLYAEPISDSVELYGRTEPNRITTIKAEISGKVDQVLAPRGAFVKQGDILVKLDLSDLIAQRDKNIALLKQREIEYQGAEKLAANGFQGQAQLSSAQANLMSVKAEIKNIELNIDRTVIRAPYSGVLNQRYVEQGDYVKSGDQIAMIADLNPLIIRAYVTENQVAKIAVGQKADVRILNQTKVSGVVRYIASVAEAQTNTFKIEISINNTEDNLLAGLSSEVNISLAQVPAIKLSPALLALDEKGNIGVKTVENNSVIFTEINIVKSENDGIWLSGLGEQATIITLGQGFVRAGDKVESVIATSSK</sequence>
<dbReference type="Gene3D" id="2.40.50.100">
    <property type="match status" value="1"/>
</dbReference>
<accession>A0A7X0TUW6</accession>
<dbReference type="Pfam" id="PF25973">
    <property type="entry name" value="BSH_CzcB"/>
    <property type="match status" value="1"/>
</dbReference>
<keyword evidence="6" id="KW-1185">Reference proteome</keyword>
<dbReference type="InterPro" id="IPR058792">
    <property type="entry name" value="Beta-barrel_RND_2"/>
</dbReference>
<name>A0A7X0TUW6_9GAMM</name>
<evidence type="ECO:0000259" key="3">
    <source>
        <dbReference type="Pfam" id="PF25954"/>
    </source>
</evidence>
<dbReference type="Pfam" id="PF25954">
    <property type="entry name" value="Beta-barrel_RND_2"/>
    <property type="match status" value="1"/>
</dbReference>
<dbReference type="EMBL" id="JACHHU010000033">
    <property type="protein sequence ID" value="MBB6544633.1"/>
    <property type="molecule type" value="Genomic_DNA"/>
</dbReference>
<dbReference type="SUPFAM" id="SSF111369">
    <property type="entry name" value="HlyD-like secretion proteins"/>
    <property type="match status" value="1"/>
</dbReference>